<keyword evidence="5" id="KW-0805">Transcription regulation</keyword>
<feature type="region of interest" description="Disordered" evidence="10">
    <location>
        <begin position="121"/>
        <end position="176"/>
    </location>
</feature>
<keyword evidence="2" id="KW-0479">Metal-binding</keyword>
<dbReference type="InterPro" id="IPR019786">
    <property type="entry name" value="Zinc_finger_PHD-type_CS"/>
</dbReference>
<dbReference type="GO" id="GO:0003677">
    <property type="term" value="F:DNA binding"/>
    <property type="evidence" value="ECO:0007669"/>
    <property type="project" value="UniProtKB-KW"/>
</dbReference>
<dbReference type="Proteomes" id="UP000749559">
    <property type="component" value="Unassembled WGS sequence"/>
</dbReference>
<evidence type="ECO:0000313" key="12">
    <source>
        <dbReference type="Proteomes" id="UP000749559"/>
    </source>
</evidence>
<feature type="compositionally biased region" description="Basic residues" evidence="10">
    <location>
        <begin position="296"/>
        <end position="306"/>
    </location>
</feature>
<keyword evidence="6" id="KW-0238">DNA-binding</keyword>
<dbReference type="InterPro" id="IPR037869">
    <property type="entry name" value="Spp1/CFP1"/>
</dbReference>
<feature type="region of interest" description="Disordered" evidence="10">
    <location>
        <begin position="268"/>
        <end position="354"/>
    </location>
</feature>
<feature type="compositionally biased region" description="Basic and acidic residues" evidence="10">
    <location>
        <begin position="286"/>
        <end position="295"/>
    </location>
</feature>
<dbReference type="PANTHER" id="PTHR46174">
    <property type="entry name" value="CXXC-TYPE ZINC FINGER PROTEIN 1"/>
    <property type="match status" value="1"/>
</dbReference>
<keyword evidence="8" id="KW-0539">Nucleus</keyword>
<dbReference type="OrthoDB" id="419183at2759"/>
<feature type="compositionally biased region" description="Basic and acidic residues" evidence="10">
    <location>
        <begin position="126"/>
        <end position="136"/>
    </location>
</feature>
<dbReference type="Gene3D" id="3.30.40.10">
    <property type="entry name" value="Zinc/RING finger domain, C3HC4 (zinc finger)"/>
    <property type="match status" value="1"/>
</dbReference>
<dbReference type="Pfam" id="PF02008">
    <property type="entry name" value="zf-CXXC"/>
    <property type="match status" value="1"/>
</dbReference>
<dbReference type="PANTHER" id="PTHR46174:SF1">
    <property type="entry name" value="CXXC-TYPE ZINC FINGER PROTEIN 1"/>
    <property type="match status" value="1"/>
</dbReference>
<dbReference type="InterPro" id="IPR002857">
    <property type="entry name" value="Znf_CXXC"/>
</dbReference>
<comment type="caution">
    <text evidence="11">The sequence shown here is derived from an EMBL/GenBank/DDBJ whole genome shotgun (WGS) entry which is preliminary data.</text>
</comment>
<evidence type="ECO:0000256" key="10">
    <source>
        <dbReference type="SAM" id="MobiDB-lite"/>
    </source>
</evidence>
<dbReference type="InterPro" id="IPR013083">
    <property type="entry name" value="Znf_RING/FYVE/PHD"/>
</dbReference>
<evidence type="ECO:0000256" key="9">
    <source>
        <dbReference type="ARBA" id="ARBA00023828"/>
    </source>
</evidence>
<gene>
    <name evidence="11" type="ORF">OFUS_LOCUS10738</name>
</gene>
<dbReference type="Pfam" id="PF12269">
    <property type="entry name" value="CpG_bind_C"/>
    <property type="match status" value="1"/>
</dbReference>
<keyword evidence="12" id="KW-1185">Reference proteome</keyword>
<dbReference type="InterPro" id="IPR001965">
    <property type="entry name" value="Znf_PHD"/>
</dbReference>
<proteinExistence type="predicted"/>
<accession>A0A8J1T5V9</accession>
<feature type="compositionally biased region" description="Basic residues" evidence="10">
    <location>
        <begin position="152"/>
        <end position="165"/>
    </location>
</feature>
<evidence type="ECO:0000256" key="4">
    <source>
        <dbReference type="ARBA" id="ARBA00022833"/>
    </source>
</evidence>
<evidence type="ECO:0000256" key="1">
    <source>
        <dbReference type="ARBA" id="ARBA00004123"/>
    </source>
</evidence>
<dbReference type="GO" id="GO:0008270">
    <property type="term" value="F:zinc ion binding"/>
    <property type="evidence" value="ECO:0007669"/>
    <property type="project" value="UniProtKB-KW"/>
</dbReference>
<dbReference type="GO" id="GO:0048188">
    <property type="term" value="C:Set1C/COMPASS complex"/>
    <property type="evidence" value="ECO:0007669"/>
    <property type="project" value="InterPro"/>
</dbReference>
<dbReference type="PROSITE" id="PS50016">
    <property type="entry name" value="ZF_PHD_2"/>
    <property type="match status" value="1"/>
</dbReference>
<dbReference type="InterPro" id="IPR022056">
    <property type="entry name" value="CpG-bd_C"/>
</dbReference>
<protein>
    <recommendedName>
        <fullName evidence="9">CXXC-type zinc finger protein 1</fullName>
    </recommendedName>
</protein>
<dbReference type="InterPro" id="IPR019787">
    <property type="entry name" value="Znf_PHD-finger"/>
</dbReference>
<dbReference type="PROSITE" id="PS01359">
    <property type="entry name" value="ZF_PHD_1"/>
    <property type="match status" value="1"/>
</dbReference>
<evidence type="ECO:0000256" key="7">
    <source>
        <dbReference type="ARBA" id="ARBA00023163"/>
    </source>
</evidence>
<dbReference type="EMBL" id="CAIIXF020000005">
    <property type="protein sequence ID" value="CAH1784566.1"/>
    <property type="molecule type" value="Genomic_DNA"/>
</dbReference>
<evidence type="ECO:0000313" key="11">
    <source>
        <dbReference type="EMBL" id="CAH1784566.1"/>
    </source>
</evidence>
<dbReference type="AlphaFoldDB" id="A0A8J1T5V9"/>
<evidence type="ECO:0000256" key="6">
    <source>
        <dbReference type="ARBA" id="ARBA00023125"/>
    </source>
</evidence>
<evidence type="ECO:0000256" key="8">
    <source>
        <dbReference type="ARBA" id="ARBA00023242"/>
    </source>
</evidence>
<dbReference type="SMART" id="SM00249">
    <property type="entry name" value="PHD"/>
    <property type="match status" value="1"/>
</dbReference>
<feature type="compositionally biased region" description="Basic and acidic residues" evidence="10">
    <location>
        <begin position="309"/>
        <end position="324"/>
    </location>
</feature>
<feature type="compositionally biased region" description="Acidic residues" evidence="10">
    <location>
        <begin position="325"/>
        <end position="337"/>
    </location>
</feature>
<dbReference type="SUPFAM" id="SSF57903">
    <property type="entry name" value="FYVE/PHD zinc finger"/>
    <property type="match status" value="1"/>
</dbReference>
<comment type="subcellular location">
    <subcellularLocation>
        <location evidence="1">Nucleus</location>
    </subcellularLocation>
</comment>
<dbReference type="Pfam" id="PF00628">
    <property type="entry name" value="PHD"/>
    <property type="match status" value="1"/>
</dbReference>
<dbReference type="InterPro" id="IPR011011">
    <property type="entry name" value="Znf_FYVE_PHD"/>
</dbReference>
<name>A0A8J1T5V9_OWEFU</name>
<sequence length="618" mass="71756">MTDSESEAISQEEIAKQFIMPERSSKVKTLMKSIDVDKATGKSTVPEKSQDPNAPIQYCICRSTDGTRFMIQCDHCEEWYHGDCIGVNQSTSKKIKYYVCRSCRDMDPKLQIKYKKKYRMLSESSDTERSEKPEKHEKHHSKHHTKTYDKHHDKHHEKHGKKQKRSISAAEKEKEAELKQKRTRRCGICPACTLGEDCGKCDFCKDMKKFGGPSRIRQKCRLRQCKNYGLASTGKGWKQRDLEGDDPDLDPAYYDNAEVTEHAYYQKKEQRDSFTDDSPVAKKVKKEVLTDTPGREKRKYKKRKALHSGARDKAADKRTRRQAEMDDEDASDEDEDEKQCLGPQCIKPSRKGSKYCSDDCGMKLATSRIYEILPSRIQQWNATPCQAELNNRKTLESLREKQLQARQKLVELDEKHTQLDKILEKAKHTSILTEDETTEDDEEEKELSVYCVTCGHEIHPKTALKHMEKCFAKYESQTSFGSIYKTRIEGSSMFCDFYNSQNKTYCKRLKVLCPEHSKEKKVDPEEVCGCPLVVDVFSHTGELCRTPKRKCNKHYSWEKLRRAEIDMQRVEQWMKLDELLEQERVIKVSLTNRAGVLGLMLHQTIEHSYAARPPPNIK</sequence>
<keyword evidence="7" id="KW-0804">Transcription</keyword>
<evidence type="ECO:0000256" key="2">
    <source>
        <dbReference type="ARBA" id="ARBA00022723"/>
    </source>
</evidence>
<keyword evidence="4" id="KW-0862">Zinc</keyword>
<dbReference type="GO" id="GO:0045893">
    <property type="term" value="P:positive regulation of DNA-templated transcription"/>
    <property type="evidence" value="ECO:0007669"/>
    <property type="project" value="TreeGrafter"/>
</dbReference>
<organism evidence="11 12">
    <name type="scientific">Owenia fusiformis</name>
    <name type="common">Polychaete worm</name>
    <dbReference type="NCBI Taxonomy" id="6347"/>
    <lineage>
        <taxon>Eukaryota</taxon>
        <taxon>Metazoa</taxon>
        <taxon>Spiralia</taxon>
        <taxon>Lophotrochozoa</taxon>
        <taxon>Annelida</taxon>
        <taxon>Polychaeta</taxon>
        <taxon>Sedentaria</taxon>
        <taxon>Canalipalpata</taxon>
        <taxon>Sabellida</taxon>
        <taxon>Oweniida</taxon>
        <taxon>Oweniidae</taxon>
        <taxon>Owenia</taxon>
    </lineage>
</organism>
<evidence type="ECO:0000256" key="3">
    <source>
        <dbReference type="ARBA" id="ARBA00022771"/>
    </source>
</evidence>
<reference evidence="11" key="1">
    <citation type="submission" date="2022-03" db="EMBL/GenBank/DDBJ databases">
        <authorList>
            <person name="Martin C."/>
        </authorList>
    </citation>
    <scope>NUCLEOTIDE SEQUENCE</scope>
</reference>
<dbReference type="PROSITE" id="PS51058">
    <property type="entry name" value="ZF_CXXC"/>
    <property type="match status" value="1"/>
</dbReference>
<evidence type="ECO:0000256" key="5">
    <source>
        <dbReference type="ARBA" id="ARBA00023015"/>
    </source>
</evidence>
<keyword evidence="3" id="KW-0863">Zinc-finger</keyword>